<feature type="binding site" evidence="7">
    <location>
        <position position="387"/>
    </location>
    <ligand>
        <name>ATP</name>
        <dbReference type="ChEBI" id="CHEBI:30616"/>
    </ligand>
</feature>
<dbReference type="GO" id="GO:0009931">
    <property type="term" value="F:calcium-dependent protein serine/threonine kinase activity"/>
    <property type="evidence" value="ECO:0000318"/>
    <property type="project" value="GO_Central"/>
</dbReference>
<dbReference type="InterPro" id="IPR011009">
    <property type="entry name" value="Kinase-like_dom_sf"/>
</dbReference>
<sequence>MGAPDSPISGTASPCAPPQAASKLRAHLSAASDNYLLRRAVAPGAQGQHVGQLGVPLHSLSTDFGGSDSPVGHPHGPPHQSLFKHTVTADLGSPYAGGAASASAFPTPPAHARSCSQLHLQAPSSPGSPLTLPHIHAHSQQPNPVQHQHPHHYPHHHHHHTHSQGASKLFDCVSAPQPDVLTDRTSPVGPPGDLVPQPQQPSAPTFVRTSSPSGAAAPPGGSLLLATAANIPPAMRRTHWSLGDYEVTRRIYKGATSAVYQATCLRSGLPVALKVYFLNKVPPNAMHMIAREITIHADVAHKHIAMLYGAFQEEGRLVLVQEYAARGDLYGIYRALRRRMTEEQVTELVMVPFLEALSYLHSRGVCHRDVKPENLLYTQDWKLLIADFGVSINLNQERAVTRAGTLDYMAPEVERCPIKYQPQDNKDVPGLAYGTAVDIWATGVLAYELLVGFPPFVTDNGGQATQAPQAGAGAGAGAEFLAQCTRKTLSFPASMSAGAREFISLALAEDPQERPTSVELLNHSWLRRAMQRRVLMSRSNKFSGGDVAGGPPSAGGSPTAAVSASSGRAPSGRAPSRLNLTVSASSPPGPGFVHTGALGGSGGGSGGGPSAVGAGCFMAGDVAIAAAAAVVTAAALPTLPYSHSQPQLVMNMSAVAGGASQLQSGPAMSPLPSCSISSGTYPDVAMAAGSMMSDGPSVCAGGGGALSGSGTTSGGDASGQSSGGEDDAMEIERMAGAGATVDV</sequence>
<keyword evidence="4" id="KW-0418">Kinase</keyword>
<evidence type="ECO:0000256" key="2">
    <source>
        <dbReference type="ARBA" id="ARBA00022679"/>
    </source>
</evidence>
<keyword evidence="1" id="KW-0723">Serine/threonine-protein kinase</keyword>
<feature type="compositionally biased region" description="Basic residues" evidence="9">
    <location>
        <begin position="148"/>
        <end position="162"/>
    </location>
</feature>
<dbReference type="PROSITE" id="PS00108">
    <property type="entry name" value="PROTEIN_KINASE_ST"/>
    <property type="match status" value="1"/>
</dbReference>
<feature type="compositionally biased region" description="Low complexity" evidence="9">
    <location>
        <begin position="138"/>
        <end position="147"/>
    </location>
</feature>
<evidence type="ECO:0000256" key="9">
    <source>
        <dbReference type="SAM" id="MobiDB-lite"/>
    </source>
</evidence>
<evidence type="ECO:0000259" key="10">
    <source>
        <dbReference type="PROSITE" id="PS50011"/>
    </source>
</evidence>
<feature type="binding site" evidence="7">
    <location>
        <begin position="373"/>
        <end position="374"/>
    </location>
    <ligand>
        <name>ATP</name>
        <dbReference type="ChEBI" id="CHEBI:30616"/>
    </ligand>
</feature>
<keyword evidence="3 7" id="KW-0547">Nucleotide-binding</keyword>
<feature type="compositionally biased region" description="Polar residues" evidence="9">
    <location>
        <begin position="119"/>
        <end position="128"/>
    </location>
</feature>
<keyword evidence="2" id="KW-0808">Transferase</keyword>
<dbReference type="InterPro" id="IPR030616">
    <property type="entry name" value="Aur-like"/>
</dbReference>
<dbReference type="OrthoDB" id="377346at2759"/>
<feature type="region of interest" description="Disordered" evidence="9">
    <location>
        <begin position="119"/>
        <end position="221"/>
    </location>
</feature>
<dbReference type="Gramene" id="PNW72402">
    <property type="protein sequence ID" value="PNW72402"/>
    <property type="gene ID" value="CHLRE_16g676309v5"/>
</dbReference>
<feature type="region of interest" description="Disordered" evidence="9">
    <location>
        <begin position="541"/>
        <end position="593"/>
    </location>
</feature>
<evidence type="ECO:0000256" key="5">
    <source>
        <dbReference type="ARBA" id="ARBA00022840"/>
    </source>
</evidence>
<dbReference type="Gene3D" id="1.10.510.10">
    <property type="entry name" value="Transferase(Phosphotransferase) domain 1"/>
    <property type="match status" value="1"/>
</dbReference>
<evidence type="ECO:0000256" key="7">
    <source>
        <dbReference type="PIRSR" id="PIRSR630616-2"/>
    </source>
</evidence>
<evidence type="ECO:0000313" key="11">
    <source>
        <dbReference type="EMBL" id="PNW72402.1"/>
    </source>
</evidence>
<dbReference type="PROSITE" id="PS50011">
    <property type="entry name" value="PROTEIN_KINASE_DOM"/>
    <property type="match status" value="1"/>
</dbReference>
<dbReference type="Proteomes" id="UP000006906">
    <property type="component" value="Chromosome 16"/>
</dbReference>
<dbReference type="GO" id="GO:0004683">
    <property type="term" value="F:calcium/calmodulin-dependent protein kinase activity"/>
    <property type="evidence" value="ECO:0000318"/>
    <property type="project" value="GO_Central"/>
</dbReference>
<dbReference type="GO" id="GO:0035556">
    <property type="term" value="P:intracellular signal transduction"/>
    <property type="evidence" value="ECO:0000318"/>
    <property type="project" value="GO_Central"/>
</dbReference>
<gene>
    <name evidence="11" type="ORF">CHLRE_16g676309v5</name>
</gene>
<dbReference type="FunFam" id="1.10.510.10:FF:000813">
    <property type="entry name" value="Aurora-like kinase"/>
    <property type="match status" value="1"/>
</dbReference>
<name>A0A2K3CVU1_CHLRE</name>
<dbReference type="InParanoid" id="A0A2K3CVU1"/>
<dbReference type="ExpressionAtlas" id="A0A2K3CVU1">
    <property type="expression patterns" value="baseline"/>
</dbReference>
<dbReference type="GeneID" id="5721355"/>
<dbReference type="RefSeq" id="XP_042916206.1">
    <property type="nucleotide sequence ID" value="XM_043071295.1"/>
</dbReference>
<organism evidence="11 12">
    <name type="scientific">Chlamydomonas reinhardtii</name>
    <name type="common">Chlamydomonas smithii</name>
    <dbReference type="NCBI Taxonomy" id="3055"/>
    <lineage>
        <taxon>Eukaryota</taxon>
        <taxon>Viridiplantae</taxon>
        <taxon>Chlorophyta</taxon>
        <taxon>core chlorophytes</taxon>
        <taxon>Chlorophyceae</taxon>
        <taxon>CS clade</taxon>
        <taxon>Chlamydomonadales</taxon>
        <taxon>Chlamydomonadaceae</taxon>
        <taxon>Chlamydomonas</taxon>
    </lineage>
</organism>
<dbReference type="GO" id="GO:0005516">
    <property type="term" value="F:calmodulin binding"/>
    <property type="evidence" value="ECO:0000318"/>
    <property type="project" value="GO_Central"/>
</dbReference>
<dbReference type="InterPro" id="IPR000719">
    <property type="entry name" value="Prot_kinase_dom"/>
</dbReference>
<dbReference type="Pfam" id="PF00069">
    <property type="entry name" value="Pkinase"/>
    <property type="match status" value="1"/>
</dbReference>
<keyword evidence="5 7" id="KW-0067">ATP-binding</keyword>
<feature type="compositionally biased region" description="Low complexity" evidence="9">
    <location>
        <begin position="543"/>
        <end position="577"/>
    </location>
</feature>
<dbReference type="STRING" id="3055.A0A2K3CVU1"/>
<feature type="binding site" evidence="7">
    <location>
        <begin position="322"/>
        <end position="324"/>
    </location>
    <ligand>
        <name>ATP</name>
        <dbReference type="ChEBI" id="CHEBI:30616"/>
    </ligand>
</feature>
<proteinExistence type="predicted"/>
<dbReference type="PANTHER" id="PTHR24350">
    <property type="entry name" value="SERINE/THREONINE-PROTEIN KINASE IAL-RELATED"/>
    <property type="match status" value="1"/>
</dbReference>
<dbReference type="GO" id="GO:0005524">
    <property type="term" value="F:ATP binding"/>
    <property type="evidence" value="ECO:0007669"/>
    <property type="project" value="UniProtKB-KW"/>
</dbReference>
<dbReference type="SMART" id="SM00220">
    <property type="entry name" value="S_TKc"/>
    <property type="match status" value="1"/>
</dbReference>
<evidence type="ECO:0000256" key="4">
    <source>
        <dbReference type="ARBA" id="ARBA00022777"/>
    </source>
</evidence>
<reference evidence="11 12" key="1">
    <citation type="journal article" date="2007" name="Science">
        <title>The Chlamydomonas genome reveals the evolution of key animal and plant functions.</title>
        <authorList>
            <person name="Merchant S.S."/>
            <person name="Prochnik S.E."/>
            <person name="Vallon O."/>
            <person name="Harris E.H."/>
            <person name="Karpowicz S.J."/>
            <person name="Witman G.B."/>
            <person name="Terry A."/>
            <person name="Salamov A."/>
            <person name="Fritz-Laylin L.K."/>
            <person name="Marechal-Drouard L."/>
            <person name="Marshall W.F."/>
            <person name="Qu L.H."/>
            <person name="Nelson D.R."/>
            <person name="Sanderfoot A.A."/>
            <person name="Spalding M.H."/>
            <person name="Kapitonov V.V."/>
            <person name="Ren Q."/>
            <person name="Ferris P."/>
            <person name="Lindquist E."/>
            <person name="Shapiro H."/>
            <person name="Lucas S.M."/>
            <person name="Grimwood J."/>
            <person name="Schmutz J."/>
            <person name="Cardol P."/>
            <person name="Cerutti H."/>
            <person name="Chanfreau G."/>
            <person name="Chen C.L."/>
            <person name="Cognat V."/>
            <person name="Croft M.T."/>
            <person name="Dent R."/>
            <person name="Dutcher S."/>
            <person name="Fernandez E."/>
            <person name="Fukuzawa H."/>
            <person name="Gonzalez-Ballester D."/>
            <person name="Gonzalez-Halphen D."/>
            <person name="Hallmann A."/>
            <person name="Hanikenne M."/>
            <person name="Hippler M."/>
            <person name="Inwood W."/>
            <person name="Jabbari K."/>
            <person name="Kalanon M."/>
            <person name="Kuras R."/>
            <person name="Lefebvre P.A."/>
            <person name="Lemaire S.D."/>
            <person name="Lobanov A.V."/>
            <person name="Lohr M."/>
            <person name="Manuell A."/>
            <person name="Meier I."/>
            <person name="Mets L."/>
            <person name="Mittag M."/>
            <person name="Mittelmeier T."/>
            <person name="Moroney J.V."/>
            <person name="Moseley J."/>
            <person name="Napoli C."/>
            <person name="Nedelcu A.M."/>
            <person name="Niyogi K."/>
            <person name="Novoselov S.V."/>
            <person name="Paulsen I.T."/>
            <person name="Pazour G."/>
            <person name="Purton S."/>
            <person name="Ral J.P."/>
            <person name="Riano-Pachon D.M."/>
            <person name="Riekhof W."/>
            <person name="Rymarquis L."/>
            <person name="Schroda M."/>
            <person name="Stern D."/>
            <person name="Umen J."/>
            <person name="Willows R."/>
            <person name="Wilson N."/>
            <person name="Zimmer S.L."/>
            <person name="Allmer J."/>
            <person name="Balk J."/>
            <person name="Bisova K."/>
            <person name="Chen C.J."/>
            <person name="Elias M."/>
            <person name="Gendler K."/>
            <person name="Hauser C."/>
            <person name="Lamb M.R."/>
            <person name="Ledford H."/>
            <person name="Long J.C."/>
            <person name="Minagawa J."/>
            <person name="Page M.D."/>
            <person name="Pan J."/>
            <person name="Pootakham W."/>
            <person name="Roje S."/>
            <person name="Rose A."/>
            <person name="Stahlberg E."/>
            <person name="Terauchi A.M."/>
            <person name="Yang P."/>
            <person name="Ball S."/>
            <person name="Bowler C."/>
            <person name="Dieckmann C.L."/>
            <person name="Gladyshev V.N."/>
            <person name="Green P."/>
            <person name="Jorgensen R."/>
            <person name="Mayfield S."/>
            <person name="Mueller-Roeber B."/>
            <person name="Rajamani S."/>
            <person name="Sayre R.T."/>
            <person name="Brokstein P."/>
            <person name="Dubchak I."/>
            <person name="Goodstein D."/>
            <person name="Hornick L."/>
            <person name="Huang Y.W."/>
            <person name="Jhaveri J."/>
            <person name="Luo Y."/>
            <person name="Martinez D."/>
            <person name="Ngau W.C."/>
            <person name="Otillar B."/>
            <person name="Poliakov A."/>
            <person name="Porter A."/>
            <person name="Szajkowski L."/>
            <person name="Werner G."/>
            <person name="Zhou K."/>
            <person name="Grigoriev I.V."/>
            <person name="Rokhsar D.S."/>
            <person name="Grossman A.R."/>
        </authorList>
    </citation>
    <scope>NUCLEOTIDE SEQUENCE [LARGE SCALE GENOMIC DNA]</scope>
    <source>
        <strain evidence="12">CC-503</strain>
    </source>
</reference>
<dbReference type="AlphaFoldDB" id="A0A2K3CVU1"/>
<dbReference type="GO" id="GO:0005634">
    <property type="term" value="C:nucleus"/>
    <property type="evidence" value="ECO:0000318"/>
    <property type="project" value="GO_Central"/>
</dbReference>
<dbReference type="EMBL" id="CM008977">
    <property type="protein sequence ID" value="PNW72402.1"/>
    <property type="molecule type" value="Genomic_DNA"/>
</dbReference>
<feature type="domain" description="Protein kinase" evidence="10">
    <location>
        <begin position="245"/>
        <end position="526"/>
    </location>
</feature>
<evidence type="ECO:0000313" key="12">
    <source>
        <dbReference type="Proteomes" id="UP000006906"/>
    </source>
</evidence>
<feature type="compositionally biased region" description="Low complexity" evidence="9">
    <location>
        <begin position="209"/>
        <end position="221"/>
    </location>
</feature>
<dbReference type="InterPro" id="IPR008271">
    <property type="entry name" value="Ser/Thr_kinase_AS"/>
</dbReference>
<dbReference type="GO" id="GO:0005737">
    <property type="term" value="C:cytoplasm"/>
    <property type="evidence" value="ECO:0000318"/>
    <property type="project" value="GO_Central"/>
</dbReference>
<evidence type="ECO:0000256" key="8">
    <source>
        <dbReference type="PIRSR" id="PIRSR630616-3"/>
    </source>
</evidence>
<keyword evidence="12" id="KW-1185">Reference proteome</keyword>
<feature type="binding site" evidence="7">
    <location>
        <position position="274"/>
    </location>
    <ligand>
        <name>ATP</name>
        <dbReference type="ChEBI" id="CHEBI:30616"/>
    </ligand>
</feature>
<accession>A0A2K3CVU1</accession>
<feature type="compositionally biased region" description="Gly residues" evidence="9">
    <location>
        <begin position="702"/>
        <end position="717"/>
    </location>
</feature>
<feature type="active site" description="Proton acceptor" evidence="6">
    <location>
        <position position="369"/>
    </location>
</feature>
<protein>
    <recommendedName>
        <fullName evidence="10">Protein kinase domain-containing protein</fullName>
    </recommendedName>
</protein>
<dbReference type="KEGG" id="cre:CHLRE_16g676309v5"/>
<evidence type="ECO:0000256" key="6">
    <source>
        <dbReference type="PIRSR" id="PIRSR630616-1"/>
    </source>
</evidence>
<feature type="region of interest" description="Disordered" evidence="9">
    <location>
        <begin position="1"/>
        <end position="20"/>
    </location>
</feature>
<feature type="region of interest" description="Disordered" evidence="9">
    <location>
        <begin position="702"/>
        <end position="743"/>
    </location>
</feature>
<evidence type="ECO:0000256" key="1">
    <source>
        <dbReference type="ARBA" id="ARBA00022527"/>
    </source>
</evidence>
<dbReference type="SUPFAM" id="SSF56112">
    <property type="entry name" value="Protein kinase-like (PK-like)"/>
    <property type="match status" value="1"/>
</dbReference>
<feature type="cross-link" description="Glycyl lysine isopeptide (Lys-Gly) (interchain with G-Cter in SUMO2)" evidence="8">
    <location>
        <position position="371"/>
    </location>
</feature>
<evidence type="ECO:0000256" key="3">
    <source>
        <dbReference type="ARBA" id="ARBA00022741"/>
    </source>
</evidence>
<feature type="region of interest" description="Disordered" evidence="9">
    <location>
        <begin position="61"/>
        <end position="81"/>
    </location>
</feature>